<dbReference type="EMBL" id="BSRA01000006">
    <property type="protein sequence ID" value="GLV13556.1"/>
    <property type="molecule type" value="Genomic_DNA"/>
</dbReference>
<keyword evidence="7" id="KW-0812">Transmembrane</keyword>
<proteinExistence type="inferred from homology"/>
<keyword evidence="7" id="KW-0472">Membrane</keyword>
<comment type="catalytic activity">
    <reaction evidence="1">
        <text>a 1,2-diacyl-sn-glycero-3-phosphocholine + H2O = a 1,2-diacyl-sn-glycero-3-phosphate + choline + H(+)</text>
        <dbReference type="Rhea" id="RHEA:14445"/>
        <dbReference type="ChEBI" id="CHEBI:15354"/>
        <dbReference type="ChEBI" id="CHEBI:15377"/>
        <dbReference type="ChEBI" id="CHEBI:15378"/>
        <dbReference type="ChEBI" id="CHEBI:57643"/>
        <dbReference type="ChEBI" id="CHEBI:58608"/>
        <dbReference type="EC" id="3.1.4.4"/>
    </reaction>
</comment>
<name>A0A1H2RP98_9BACL</name>
<dbReference type="EC" id="3.1.4.4" evidence="3"/>
<dbReference type="InterPro" id="IPR051406">
    <property type="entry name" value="PLD_domain"/>
</dbReference>
<dbReference type="STRING" id="89784.SAMN04489725_10356"/>
<dbReference type="EMBL" id="FNOJ01000003">
    <property type="protein sequence ID" value="SDW20459.1"/>
    <property type="molecule type" value="Genomic_DNA"/>
</dbReference>
<evidence type="ECO:0000313" key="9">
    <source>
        <dbReference type="EMBL" id="GLV13556.1"/>
    </source>
</evidence>
<evidence type="ECO:0000256" key="3">
    <source>
        <dbReference type="ARBA" id="ARBA00012027"/>
    </source>
</evidence>
<keyword evidence="7" id="KW-1133">Transmembrane helix</keyword>
<dbReference type="GO" id="GO:0006793">
    <property type="term" value="P:phosphorus metabolic process"/>
    <property type="evidence" value="ECO:0007669"/>
    <property type="project" value="UniProtKB-ARBA"/>
</dbReference>
<reference evidence="9" key="3">
    <citation type="submission" date="2023-02" db="EMBL/GenBank/DDBJ databases">
        <title>Proposal of a novel subspecies: Alicyclobacillus hesperidum subspecies aegle.</title>
        <authorList>
            <person name="Goto K."/>
            <person name="Fujii T."/>
            <person name="Yasui K."/>
            <person name="Mochida K."/>
            <person name="Kato-Tanaka Y."/>
            <person name="Morohoshi S."/>
            <person name="An S.Y."/>
            <person name="Kasai H."/>
            <person name="Yokota A."/>
        </authorList>
    </citation>
    <scope>NUCLEOTIDE SEQUENCE</scope>
    <source>
        <strain evidence="9">DSM 12766</strain>
    </source>
</reference>
<evidence type="ECO:0000259" key="8">
    <source>
        <dbReference type="PROSITE" id="PS50035"/>
    </source>
</evidence>
<evidence type="ECO:0000256" key="5">
    <source>
        <dbReference type="ARBA" id="ARBA00022963"/>
    </source>
</evidence>
<keyword evidence="4" id="KW-0378">Hydrolase</keyword>
<keyword evidence="6" id="KW-0443">Lipid metabolism</keyword>
<dbReference type="PANTHER" id="PTHR43856">
    <property type="entry name" value="CARDIOLIPIN HYDROLASE"/>
    <property type="match status" value="1"/>
</dbReference>
<feature type="domain" description="PLD phosphodiesterase" evidence="8">
    <location>
        <begin position="153"/>
        <end position="179"/>
    </location>
</feature>
<feature type="domain" description="PLD phosphodiesterase" evidence="8">
    <location>
        <begin position="300"/>
        <end position="328"/>
    </location>
</feature>
<organism evidence="10 11">
    <name type="scientific">Alicyclobacillus hesperidum</name>
    <dbReference type="NCBI Taxonomy" id="89784"/>
    <lineage>
        <taxon>Bacteria</taxon>
        <taxon>Bacillati</taxon>
        <taxon>Bacillota</taxon>
        <taxon>Bacilli</taxon>
        <taxon>Bacillales</taxon>
        <taxon>Alicyclobacillaceae</taxon>
        <taxon>Alicyclobacillus</taxon>
    </lineage>
</organism>
<dbReference type="SMART" id="SM00155">
    <property type="entry name" value="PLDc"/>
    <property type="match status" value="2"/>
</dbReference>
<gene>
    <name evidence="9" type="ORF">Heshes_12400</name>
    <name evidence="10" type="ORF">SAMN04489725_10356</name>
</gene>
<dbReference type="RefSeq" id="WP_074691756.1">
    <property type="nucleotide sequence ID" value="NZ_BSRA01000006.1"/>
</dbReference>
<evidence type="ECO:0000256" key="4">
    <source>
        <dbReference type="ARBA" id="ARBA00022801"/>
    </source>
</evidence>
<evidence type="ECO:0000256" key="7">
    <source>
        <dbReference type="SAM" id="Phobius"/>
    </source>
</evidence>
<dbReference type="SUPFAM" id="SSF56024">
    <property type="entry name" value="Phospholipase D/nuclease"/>
    <property type="match status" value="2"/>
</dbReference>
<feature type="transmembrane region" description="Helical" evidence="7">
    <location>
        <begin position="33"/>
        <end position="53"/>
    </location>
</feature>
<sequence>MNEFLRPACRELSEGCRAETWHTRRIPAKRHGLALGMIFISLGLSGCGILPFGNNQMLQETLPKPAYARNGMELLWGPDIKQKALQMIRASRREVHLDIYELSDPDILQALADAHRRGVDVRAVVDSTESHSTTIAVPTLQKAGIPVEQIQIKQGIDHVKMLIADQDVLIGGMNYGQDSWNNNDASVYLPGQSQKFEELFEWDFARAGGQVVATPSFPQPLLVDSRIGEAVIDAIGQAHSEIDLEAFDLSDTDVISALHSALARGVQVSVLVDPSQTYNRKAVSELQSAGALIRYYRPYQGELMHAKILDIDSGRIFMIGSANFSHQAYTYNHEADLWLTNVPTFSHALTEDLHVQLARGTDYPMAEKERQWDES</sequence>
<dbReference type="InterPro" id="IPR025202">
    <property type="entry name" value="PLD-like_dom"/>
</dbReference>
<dbReference type="GO" id="GO:0004630">
    <property type="term" value="F:phospholipase D activity"/>
    <property type="evidence" value="ECO:0007669"/>
    <property type="project" value="UniProtKB-EC"/>
</dbReference>
<reference evidence="11" key="2">
    <citation type="submission" date="2016-10" db="EMBL/GenBank/DDBJ databases">
        <authorList>
            <person name="Varghese N."/>
        </authorList>
    </citation>
    <scope>NUCLEOTIDE SEQUENCE [LARGE SCALE GENOMIC DNA]</scope>
    <source>
        <strain evidence="11">DSM 12489</strain>
    </source>
</reference>
<evidence type="ECO:0000256" key="2">
    <source>
        <dbReference type="ARBA" id="ARBA00008664"/>
    </source>
</evidence>
<evidence type="ECO:0000256" key="1">
    <source>
        <dbReference type="ARBA" id="ARBA00000798"/>
    </source>
</evidence>
<evidence type="ECO:0000256" key="6">
    <source>
        <dbReference type="ARBA" id="ARBA00023098"/>
    </source>
</evidence>
<dbReference type="AlphaFoldDB" id="A0A1H2RP98"/>
<dbReference type="Pfam" id="PF13091">
    <property type="entry name" value="PLDc_2"/>
    <property type="match status" value="2"/>
</dbReference>
<dbReference type="PANTHER" id="PTHR43856:SF1">
    <property type="entry name" value="MITOCHONDRIAL CARDIOLIPIN HYDROLASE"/>
    <property type="match status" value="1"/>
</dbReference>
<keyword evidence="11" id="KW-1185">Reference proteome</keyword>
<dbReference type="Proteomes" id="UP001157137">
    <property type="component" value="Unassembled WGS sequence"/>
</dbReference>
<keyword evidence="5" id="KW-0442">Lipid degradation</keyword>
<reference evidence="10" key="1">
    <citation type="submission" date="2016-10" db="EMBL/GenBank/DDBJ databases">
        <authorList>
            <person name="de Groot N.N."/>
        </authorList>
    </citation>
    <scope>NUCLEOTIDE SEQUENCE [LARGE SCALE GENOMIC DNA]</scope>
    <source>
        <strain evidence="10">DSM 12489</strain>
    </source>
</reference>
<protein>
    <recommendedName>
        <fullName evidence="3">phospholipase D</fullName>
        <ecNumber evidence="3">3.1.4.4</ecNumber>
    </recommendedName>
</protein>
<accession>A0A1H2RP98</accession>
<comment type="similarity">
    <text evidence="2">Belongs to the phospholipase D family.</text>
</comment>
<dbReference type="PROSITE" id="PS50035">
    <property type="entry name" value="PLD"/>
    <property type="match status" value="2"/>
</dbReference>
<dbReference type="Gene3D" id="3.30.870.10">
    <property type="entry name" value="Endonuclease Chain A"/>
    <property type="match status" value="2"/>
</dbReference>
<dbReference type="GO" id="GO:0016891">
    <property type="term" value="F:RNA endonuclease activity producing 5'-phosphomonoesters, hydrolytic mechanism"/>
    <property type="evidence" value="ECO:0007669"/>
    <property type="project" value="TreeGrafter"/>
</dbReference>
<dbReference type="InterPro" id="IPR001736">
    <property type="entry name" value="PLipase_D/transphosphatidylase"/>
</dbReference>
<evidence type="ECO:0000313" key="11">
    <source>
        <dbReference type="Proteomes" id="UP000182589"/>
    </source>
</evidence>
<evidence type="ECO:0000313" key="10">
    <source>
        <dbReference type="EMBL" id="SDW20459.1"/>
    </source>
</evidence>
<dbReference type="Proteomes" id="UP000182589">
    <property type="component" value="Unassembled WGS sequence"/>
</dbReference>
<dbReference type="GO" id="GO:0016042">
    <property type="term" value="P:lipid catabolic process"/>
    <property type="evidence" value="ECO:0007669"/>
    <property type="project" value="UniProtKB-KW"/>
</dbReference>